<evidence type="ECO:0000256" key="10">
    <source>
        <dbReference type="SAM" id="MobiDB-lite"/>
    </source>
</evidence>
<reference evidence="12" key="1">
    <citation type="submission" date="2021-07" db="EMBL/GenBank/DDBJ databases">
        <authorList>
            <person name="Catto M.A."/>
            <person name="Jacobson A."/>
            <person name="Kennedy G."/>
            <person name="Labadie P."/>
            <person name="Hunt B.G."/>
            <person name="Srinivasan R."/>
        </authorList>
    </citation>
    <scope>NUCLEOTIDE SEQUENCE</scope>
    <source>
        <strain evidence="12">PL_HMW_Pooled</strain>
        <tissue evidence="12">Head</tissue>
    </source>
</reference>
<dbReference type="Pfam" id="PF05699">
    <property type="entry name" value="Dimer_Tnp_hAT"/>
    <property type="match status" value="1"/>
</dbReference>
<dbReference type="PROSITE" id="PS50808">
    <property type="entry name" value="ZF_BED"/>
    <property type="match status" value="1"/>
</dbReference>
<dbReference type="Pfam" id="PF02892">
    <property type="entry name" value="zf-BED"/>
    <property type="match status" value="1"/>
</dbReference>
<comment type="caution">
    <text evidence="12">The sequence shown here is derived from an EMBL/GenBank/DDBJ whole genome shotgun (WGS) entry which is preliminary data.</text>
</comment>
<dbReference type="GO" id="GO:0008270">
    <property type="term" value="F:zinc ion binding"/>
    <property type="evidence" value="ECO:0007669"/>
    <property type="project" value="UniProtKB-KW"/>
</dbReference>
<feature type="compositionally biased region" description="Acidic residues" evidence="10">
    <location>
        <begin position="29"/>
        <end position="42"/>
    </location>
</feature>
<comment type="subcellular location">
    <subcellularLocation>
        <location evidence="1">Nucleus</location>
    </subcellularLocation>
</comment>
<keyword evidence="5" id="KW-0805">Transcription regulation</keyword>
<accession>A0AAE1HRZ9</accession>
<evidence type="ECO:0000313" key="12">
    <source>
        <dbReference type="EMBL" id="KAK3926309.1"/>
    </source>
</evidence>
<dbReference type="InterPro" id="IPR003656">
    <property type="entry name" value="Znf_BED"/>
</dbReference>
<dbReference type="InterPro" id="IPR008906">
    <property type="entry name" value="HATC_C_dom"/>
</dbReference>
<reference evidence="12" key="2">
    <citation type="journal article" date="2023" name="BMC Genomics">
        <title>Pest status, molecular evolution, and epigenetic factors derived from the genome assembly of Frankliniella fusca, a thysanopteran phytovirus vector.</title>
        <authorList>
            <person name="Catto M.A."/>
            <person name="Labadie P.E."/>
            <person name="Jacobson A.L."/>
            <person name="Kennedy G.G."/>
            <person name="Srinivasan R."/>
            <person name="Hunt B.G."/>
        </authorList>
    </citation>
    <scope>NUCLEOTIDE SEQUENCE</scope>
    <source>
        <strain evidence="12">PL_HMW_Pooled</strain>
    </source>
</reference>
<name>A0AAE1HRZ9_9NEOP</name>
<keyword evidence="6" id="KW-0238">DNA-binding</keyword>
<evidence type="ECO:0000313" key="13">
    <source>
        <dbReference type="Proteomes" id="UP001219518"/>
    </source>
</evidence>
<keyword evidence="4" id="KW-0862">Zinc</keyword>
<evidence type="ECO:0000256" key="5">
    <source>
        <dbReference type="ARBA" id="ARBA00023015"/>
    </source>
</evidence>
<evidence type="ECO:0000256" key="4">
    <source>
        <dbReference type="ARBA" id="ARBA00022833"/>
    </source>
</evidence>
<dbReference type="Gene3D" id="1.10.10.1070">
    <property type="entry name" value="Zinc finger, BED domain-containing"/>
    <property type="match status" value="1"/>
</dbReference>
<dbReference type="SUPFAM" id="SSF140996">
    <property type="entry name" value="Hermes dimerisation domain"/>
    <property type="match status" value="1"/>
</dbReference>
<proteinExistence type="predicted"/>
<evidence type="ECO:0000256" key="3">
    <source>
        <dbReference type="ARBA" id="ARBA00022771"/>
    </source>
</evidence>
<protein>
    <submittedName>
        <fullName evidence="12">Transposable element Hobo transposase</fullName>
    </submittedName>
</protein>
<dbReference type="Proteomes" id="UP001219518">
    <property type="component" value="Unassembled WGS sequence"/>
</dbReference>
<evidence type="ECO:0000256" key="1">
    <source>
        <dbReference type="ARBA" id="ARBA00004123"/>
    </source>
</evidence>
<evidence type="ECO:0000256" key="2">
    <source>
        <dbReference type="ARBA" id="ARBA00022723"/>
    </source>
</evidence>
<feature type="compositionally biased region" description="Polar residues" evidence="10">
    <location>
        <begin position="18"/>
        <end position="28"/>
    </location>
</feature>
<dbReference type="InterPro" id="IPR052035">
    <property type="entry name" value="ZnF_BED_domain_contain"/>
</dbReference>
<dbReference type="SUPFAM" id="SSF53098">
    <property type="entry name" value="Ribonuclease H-like"/>
    <property type="match status" value="1"/>
</dbReference>
<dbReference type="GO" id="GO:0003677">
    <property type="term" value="F:DNA binding"/>
    <property type="evidence" value="ECO:0007669"/>
    <property type="project" value="UniProtKB-KW"/>
</dbReference>
<keyword evidence="3 9" id="KW-0863">Zinc-finger</keyword>
<evidence type="ECO:0000259" key="11">
    <source>
        <dbReference type="PROSITE" id="PS50808"/>
    </source>
</evidence>
<dbReference type="InterPro" id="IPR012337">
    <property type="entry name" value="RNaseH-like_sf"/>
</dbReference>
<feature type="domain" description="BED-type" evidence="11">
    <location>
        <begin position="82"/>
        <end position="143"/>
    </location>
</feature>
<dbReference type="GO" id="GO:0046983">
    <property type="term" value="F:protein dimerization activity"/>
    <property type="evidence" value="ECO:0007669"/>
    <property type="project" value="InterPro"/>
</dbReference>
<keyword evidence="2" id="KW-0479">Metal-binding</keyword>
<keyword evidence="13" id="KW-1185">Reference proteome</keyword>
<evidence type="ECO:0000256" key="6">
    <source>
        <dbReference type="ARBA" id="ARBA00023125"/>
    </source>
</evidence>
<keyword evidence="7" id="KW-0804">Transcription</keyword>
<feature type="region of interest" description="Disordered" evidence="10">
    <location>
        <begin position="1"/>
        <end position="45"/>
    </location>
</feature>
<dbReference type="PANTHER" id="PTHR46481">
    <property type="entry name" value="ZINC FINGER BED DOMAIN-CONTAINING PROTEIN 4"/>
    <property type="match status" value="1"/>
</dbReference>
<evidence type="ECO:0000256" key="8">
    <source>
        <dbReference type="ARBA" id="ARBA00023242"/>
    </source>
</evidence>
<dbReference type="EMBL" id="JAHWGI010001249">
    <property type="protein sequence ID" value="KAK3926309.1"/>
    <property type="molecule type" value="Genomic_DNA"/>
</dbReference>
<gene>
    <name evidence="12" type="ORF">KUF71_014556</name>
</gene>
<dbReference type="PANTHER" id="PTHR46481:SF10">
    <property type="entry name" value="ZINC FINGER BED DOMAIN-CONTAINING PROTEIN 39"/>
    <property type="match status" value="1"/>
</dbReference>
<dbReference type="SMART" id="SM00614">
    <property type="entry name" value="ZnF_BED"/>
    <property type="match status" value="1"/>
</dbReference>
<organism evidence="12 13">
    <name type="scientific">Frankliniella fusca</name>
    <dbReference type="NCBI Taxonomy" id="407009"/>
    <lineage>
        <taxon>Eukaryota</taxon>
        <taxon>Metazoa</taxon>
        <taxon>Ecdysozoa</taxon>
        <taxon>Arthropoda</taxon>
        <taxon>Hexapoda</taxon>
        <taxon>Insecta</taxon>
        <taxon>Pterygota</taxon>
        <taxon>Neoptera</taxon>
        <taxon>Paraneoptera</taxon>
        <taxon>Thysanoptera</taxon>
        <taxon>Terebrantia</taxon>
        <taxon>Thripoidea</taxon>
        <taxon>Thripidae</taxon>
        <taxon>Frankliniella</taxon>
    </lineage>
</organism>
<evidence type="ECO:0000256" key="9">
    <source>
        <dbReference type="PROSITE-ProRule" id="PRU00027"/>
    </source>
</evidence>
<sequence length="768" mass="86211">MGKRKSGRGQLAKKPSEQQKTSKIQSSVDDSDCYDESGDEGDQTGASYREKKNAYAQCQMFAQGLKSGTYELVDMKILKPNGRLNAMWNTLRVLRHKGTGALQDAVQCGRCKKVLTYKQRSNGTSGLMRHLDSSACRKKAGKLSAAAGPEMWAEKVAPSGVVKQGFIKSFAEYCARDLRPPECAGNKGLVQLIQQAIDLGYRHGRLDAEKLMPCPATVRTYIETEGKKARDKFAEEVRPLIEQNRVSATTDCWTEEHRKEKYLVITLHYISDWNLQSRVFNTITLAHGDSCSAENLESLLQSCFEECSIDTSLMSKIKWVSDSGSDIKKALSNFTWLYCAGHALNIVLRTALSCKYADAVEGALRCSEQASAIIESGNEWVREVRLQLKLKKVTLSQFKLKLSVEASQSHVAMLRCIERNRKKINEILGDAAPTCFDHHDSSSVEELVDFLWPFDLDGSREASPQITLAKFKKLEPHLQADESDSYMIVNLLEEAGSNVLGSVQYAEVEELCDFLQPFQLHTDCIQGDQKPTLLYVEPALHILLEHCSPKEGDSPGVGAVRARAHLLLRQKVQITMEHKIARFLWPSQKHLPSYSEEERREVYAHVRQRCLEIQSRNVVLSQEVALAEQPPTSLEAEDSIGEATAVPPKRRRKACTDNDLFASQLIRLDEASSSKDDVDKYIEMRPEDIGDDHDKLNWWKIQGSVRFPQLSLLAQEVHACPGSSASSERVCSSLGLLTTDRRNRLLPKTVQNTITLRDHLRHRDSVES</sequence>
<dbReference type="GO" id="GO:0005634">
    <property type="term" value="C:nucleus"/>
    <property type="evidence" value="ECO:0007669"/>
    <property type="project" value="UniProtKB-SubCell"/>
</dbReference>
<keyword evidence="8" id="KW-0539">Nucleus</keyword>
<evidence type="ECO:0000256" key="7">
    <source>
        <dbReference type="ARBA" id="ARBA00023163"/>
    </source>
</evidence>
<dbReference type="AlphaFoldDB" id="A0AAE1HRZ9"/>